<dbReference type="CDD" id="cd06592">
    <property type="entry name" value="GH31_NET37"/>
    <property type="match status" value="1"/>
</dbReference>
<feature type="domain" description="Glycosyl hydrolase family 31 C-terminal" evidence="7">
    <location>
        <begin position="571"/>
        <end position="654"/>
    </location>
</feature>
<dbReference type="STRING" id="195883.A0A482WST9"/>
<dbReference type="InterPro" id="IPR013780">
    <property type="entry name" value="Glyco_hydro_b"/>
</dbReference>
<dbReference type="InterPro" id="IPR017853">
    <property type="entry name" value="GH"/>
</dbReference>
<comment type="similarity">
    <text evidence="1 4">Belongs to the glycosyl hydrolase 31 family.</text>
</comment>
<dbReference type="GO" id="GO:0004553">
    <property type="term" value="F:hydrolase activity, hydrolyzing O-glycosyl compounds"/>
    <property type="evidence" value="ECO:0007669"/>
    <property type="project" value="InterPro"/>
</dbReference>
<dbReference type="PANTHER" id="PTHR43053">
    <property type="entry name" value="GLYCOSIDASE FAMILY 31"/>
    <property type="match status" value="1"/>
</dbReference>
<feature type="chain" id="PRO_5019721953" description="Glycoside hydrolase family 31 N-terminal domain-containing protein" evidence="5">
    <location>
        <begin position="26"/>
        <end position="679"/>
    </location>
</feature>
<evidence type="ECO:0000259" key="6">
    <source>
        <dbReference type="Pfam" id="PF01055"/>
    </source>
</evidence>
<dbReference type="Pfam" id="PF21365">
    <property type="entry name" value="Glyco_hydro_31_3rd"/>
    <property type="match status" value="1"/>
</dbReference>
<dbReference type="Pfam" id="PF01055">
    <property type="entry name" value="Glyco_hydro_31_2nd"/>
    <property type="match status" value="1"/>
</dbReference>
<dbReference type="AlphaFoldDB" id="A0A482WST9"/>
<dbReference type="OrthoDB" id="10070917at2759"/>
<evidence type="ECO:0000256" key="2">
    <source>
        <dbReference type="ARBA" id="ARBA00022801"/>
    </source>
</evidence>
<dbReference type="SUPFAM" id="SSF51445">
    <property type="entry name" value="(Trans)glycosidases"/>
    <property type="match status" value="1"/>
</dbReference>
<evidence type="ECO:0000313" key="9">
    <source>
        <dbReference type="Proteomes" id="UP000291343"/>
    </source>
</evidence>
<keyword evidence="5" id="KW-0732">Signal</keyword>
<dbReference type="InterPro" id="IPR048395">
    <property type="entry name" value="Glyco_hydro_31_C"/>
</dbReference>
<dbReference type="SMR" id="A0A482WST9"/>
<dbReference type="GO" id="GO:0005975">
    <property type="term" value="P:carbohydrate metabolic process"/>
    <property type="evidence" value="ECO:0007669"/>
    <property type="project" value="InterPro"/>
</dbReference>
<proteinExistence type="inferred from homology"/>
<gene>
    <name evidence="8" type="ORF">LSTR_LSTR014211</name>
</gene>
<dbReference type="Gene3D" id="2.60.40.1180">
    <property type="entry name" value="Golgi alpha-mannosidase II"/>
    <property type="match status" value="1"/>
</dbReference>
<protein>
    <recommendedName>
        <fullName evidence="10">Glycoside hydrolase family 31 N-terminal domain-containing protein</fullName>
    </recommendedName>
</protein>
<feature type="domain" description="Glycoside hydrolase family 31 TIM barrel" evidence="6">
    <location>
        <begin position="267"/>
        <end position="554"/>
    </location>
</feature>
<sequence length="679" mass="78840">MYQLLRVCTCLYVLLSTSVWRSSFAEDDFDTDSFEEYEDEMTVHRPRVGYLEDDKVIHLEVLSPLKDQPPKLTAKLGVNLHHDNPSPPSITLLPDSTVFKWDSLRTQLEISRHSDTPRCHVIRWTSTHARPLEDCFLIGAASWYGGPEHLKQLWPVEKLQLKELPYVPHYLNNVGKTEPYWFNSHGISIYVNASVPLFVDVRNHRSDGLCLIADDRAPYLPRGERLLQYTLCNFDDPRQAHEYSVANLFDRPAALPDARMVQFPVWSTWVRYKKLVNQSAVLEFAKEIVAHGFNNSQMEIDDDWESCYGATAFNKSRFPDMKQLAQQLKDMGFRTTIWTHPFVNKDCPDYPHLASQGHFVANQRGDVEMQWWDGKGGVVDFTKNSTAEWFVAKHRKVLQDYGIDGFKFDAGEVGWLPQIPRLNCSLDEQPRCYSQSYAATLAEFGPITEMRVSFRTQRHPMYVRMLDKDSKWSFDNGLRTLLTTLFVQNLNGYPFVLPDMVGGNAYAQDNIDRELFIRWLQANALMPVIQFSAAPWDFDQQTVEICKKFTALHFKYSKLILGLMQQSVDTGAPLNAPIWWVDPQNAVAHKINDEYLLGEDILVAPVMKRGARKRNIYLPQGYWREQNHKRRVYKGRRWLRGYPADLATLPHFTRVHGYTLSREQKQRIDYHAKYQLFVV</sequence>
<keyword evidence="2 4" id="KW-0378">Hydrolase</keyword>
<evidence type="ECO:0000256" key="5">
    <source>
        <dbReference type="SAM" id="SignalP"/>
    </source>
</evidence>
<keyword evidence="9" id="KW-1185">Reference proteome</keyword>
<dbReference type="PANTHER" id="PTHR43053:SF4">
    <property type="entry name" value="MYOGENESIS-REGULATING GLYCOSIDASE"/>
    <property type="match status" value="1"/>
</dbReference>
<reference evidence="8 9" key="1">
    <citation type="journal article" date="2017" name="Gigascience">
        <title>Genome sequence of the small brown planthopper, Laodelphax striatellus.</title>
        <authorList>
            <person name="Zhu J."/>
            <person name="Jiang F."/>
            <person name="Wang X."/>
            <person name="Yang P."/>
            <person name="Bao Y."/>
            <person name="Zhao W."/>
            <person name="Wang W."/>
            <person name="Lu H."/>
            <person name="Wang Q."/>
            <person name="Cui N."/>
            <person name="Li J."/>
            <person name="Chen X."/>
            <person name="Luo L."/>
            <person name="Yu J."/>
            <person name="Kang L."/>
            <person name="Cui F."/>
        </authorList>
    </citation>
    <scope>NUCLEOTIDE SEQUENCE [LARGE SCALE GENOMIC DNA]</scope>
    <source>
        <strain evidence="8">Lst14</strain>
    </source>
</reference>
<evidence type="ECO:0008006" key="10">
    <source>
        <dbReference type="Google" id="ProtNLM"/>
    </source>
</evidence>
<dbReference type="InterPro" id="IPR000322">
    <property type="entry name" value="Glyco_hydro_31_TIM"/>
</dbReference>
<dbReference type="EMBL" id="QKKF02026062">
    <property type="protein sequence ID" value="RZF36679.1"/>
    <property type="molecule type" value="Genomic_DNA"/>
</dbReference>
<name>A0A482WST9_LAOST</name>
<evidence type="ECO:0000256" key="1">
    <source>
        <dbReference type="ARBA" id="ARBA00007806"/>
    </source>
</evidence>
<evidence type="ECO:0000259" key="7">
    <source>
        <dbReference type="Pfam" id="PF21365"/>
    </source>
</evidence>
<accession>A0A482WST9</accession>
<organism evidence="8 9">
    <name type="scientific">Laodelphax striatellus</name>
    <name type="common">Small brown planthopper</name>
    <name type="synonym">Delphax striatella</name>
    <dbReference type="NCBI Taxonomy" id="195883"/>
    <lineage>
        <taxon>Eukaryota</taxon>
        <taxon>Metazoa</taxon>
        <taxon>Ecdysozoa</taxon>
        <taxon>Arthropoda</taxon>
        <taxon>Hexapoda</taxon>
        <taxon>Insecta</taxon>
        <taxon>Pterygota</taxon>
        <taxon>Neoptera</taxon>
        <taxon>Paraneoptera</taxon>
        <taxon>Hemiptera</taxon>
        <taxon>Auchenorrhyncha</taxon>
        <taxon>Fulgoroidea</taxon>
        <taxon>Delphacidae</taxon>
        <taxon>Criomorphinae</taxon>
        <taxon>Laodelphax</taxon>
    </lineage>
</organism>
<dbReference type="Gene3D" id="3.20.20.80">
    <property type="entry name" value="Glycosidases"/>
    <property type="match status" value="1"/>
</dbReference>
<dbReference type="InParanoid" id="A0A482WST9"/>
<dbReference type="SUPFAM" id="SSF51011">
    <property type="entry name" value="Glycosyl hydrolase domain"/>
    <property type="match status" value="1"/>
</dbReference>
<evidence type="ECO:0000313" key="8">
    <source>
        <dbReference type="EMBL" id="RZF36679.1"/>
    </source>
</evidence>
<comment type="caution">
    <text evidence="8">The sequence shown here is derived from an EMBL/GenBank/DDBJ whole genome shotgun (WGS) entry which is preliminary data.</text>
</comment>
<keyword evidence="3 4" id="KW-0326">Glycosidase</keyword>
<dbReference type="InterPro" id="IPR050985">
    <property type="entry name" value="Alpha-glycosidase_related"/>
</dbReference>
<feature type="signal peptide" evidence="5">
    <location>
        <begin position="1"/>
        <end position="25"/>
    </location>
</feature>
<evidence type="ECO:0000256" key="3">
    <source>
        <dbReference type="ARBA" id="ARBA00023295"/>
    </source>
</evidence>
<dbReference type="FunCoup" id="A0A482WST9">
    <property type="interactions" value="6"/>
</dbReference>
<evidence type="ECO:0000256" key="4">
    <source>
        <dbReference type="RuleBase" id="RU361185"/>
    </source>
</evidence>
<dbReference type="Proteomes" id="UP000291343">
    <property type="component" value="Unassembled WGS sequence"/>
</dbReference>